<dbReference type="Gene3D" id="3.40.50.1820">
    <property type="entry name" value="alpha/beta hydrolase"/>
    <property type="match status" value="1"/>
</dbReference>
<dbReference type="InterPro" id="IPR029058">
    <property type="entry name" value="AB_hydrolase_fold"/>
</dbReference>
<gene>
    <name evidence="2" type="ORF">QMQ05_14385</name>
</gene>
<dbReference type="KEGG" id="gey:QMQ05_14385"/>
<organism evidence="2 3">
    <name type="scientific">Glutamicibacter ectropisis</name>
    <dbReference type="NCBI Taxonomy" id="3046593"/>
    <lineage>
        <taxon>Bacteria</taxon>
        <taxon>Bacillati</taxon>
        <taxon>Actinomycetota</taxon>
        <taxon>Actinomycetes</taxon>
        <taxon>Micrococcales</taxon>
        <taxon>Micrococcaceae</taxon>
        <taxon>Glutamicibacter</taxon>
    </lineage>
</organism>
<evidence type="ECO:0000313" key="2">
    <source>
        <dbReference type="EMBL" id="XAO45518.1"/>
    </source>
</evidence>
<feature type="region of interest" description="Disordered" evidence="1">
    <location>
        <begin position="379"/>
        <end position="402"/>
    </location>
</feature>
<proteinExistence type="predicted"/>
<protein>
    <recommendedName>
        <fullName evidence="4">PE-PPE domain-containing protein</fullName>
    </recommendedName>
</protein>
<accession>A0AAU6WEE9</accession>
<sequence>MSASVGMVVRSPSLDAVDRELRVAMMQAGSLAIESQELTLAMGQAGRNYEAAENRVEHQVLASSLVQKIGEVFQRIKNNKMRPPTENMETILRMLTILRPDLTLGWGKNFGDQVELQTKEITAFMRHFSSRRDTEIVITEQDPMQEVNVDGGMESYFELHRMLEDQGPEENGKFMVVEVDENTFAVIIPGTQDRDGMKNPFDEWGISDGLGLDSENYVDVIADAIEASGAQEGDEIILSGYSQGGIHVAQLMKNKFLNRKYKMNKMITLGSPIGGIEIPDHVRSLSVEDDKDMVPGTDGTPNRNRGRNHFTTIFDGPREQVKPLLKEDTLFGPPHQLKNYGDHLRELDENPKPEIREHLRRFRLPKTPLKTRKFKIERVPRRMNEEQREETERKLKKMAPPH</sequence>
<evidence type="ECO:0008006" key="4">
    <source>
        <dbReference type="Google" id="ProtNLM"/>
    </source>
</evidence>
<dbReference type="AlphaFoldDB" id="A0AAU6WEE9"/>
<keyword evidence="3" id="KW-1185">Reference proteome</keyword>
<feature type="compositionally biased region" description="Basic and acidic residues" evidence="1">
    <location>
        <begin position="379"/>
        <end position="393"/>
    </location>
</feature>
<dbReference type="EMBL" id="CP125942">
    <property type="protein sequence ID" value="XAO45518.1"/>
    <property type="molecule type" value="Genomic_DNA"/>
</dbReference>
<dbReference type="Proteomes" id="UP001486888">
    <property type="component" value="Chromosome"/>
</dbReference>
<evidence type="ECO:0000256" key="1">
    <source>
        <dbReference type="SAM" id="MobiDB-lite"/>
    </source>
</evidence>
<feature type="region of interest" description="Disordered" evidence="1">
    <location>
        <begin position="289"/>
        <end position="310"/>
    </location>
</feature>
<evidence type="ECO:0000313" key="3">
    <source>
        <dbReference type="Proteomes" id="UP001486888"/>
    </source>
</evidence>
<dbReference type="SUPFAM" id="SSF53474">
    <property type="entry name" value="alpha/beta-Hydrolases"/>
    <property type="match status" value="1"/>
</dbReference>
<reference evidence="2 3" key="1">
    <citation type="submission" date="2023-05" db="EMBL/GenBank/DDBJ databases">
        <title>Glutamicibacter sp. B1, complete genome.</title>
        <authorList>
            <person name="Long Y.H."/>
            <person name="Fang T."/>
            <person name="Li X.Y."/>
        </authorList>
    </citation>
    <scope>NUCLEOTIDE SEQUENCE [LARGE SCALE GENOMIC DNA]</scope>
    <source>
        <strain evidence="2 3">B1</strain>
    </source>
</reference>
<name>A0AAU6WEE9_9MICC</name>
<dbReference type="RefSeq" id="WP_345471097.1">
    <property type="nucleotide sequence ID" value="NZ_CP125942.1"/>
</dbReference>